<gene>
    <name evidence="2" type="ORF">Tci_595189</name>
</gene>
<protein>
    <submittedName>
        <fullName evidence="2">Uncharacterized protein</fullName>
    </submittedName>
</protein>
<accession>A0A699JBJ9</accession>
<sequence length="155" mass="17878">LTTSRLIDGSPYARIDMVIKDLDLEPKIDAMLRDFLESKEFASFRKSLRCWFGSSDRSPWKEHMFCTNRMVSDRRGTKLLPPGSTMRVKARTKPNDEDPEEDPVDYPADGGDDGDDEEESSKDDEDEEDEMDVEADEEEEEEHPAPADRCKYHKI</sequence>
<name>A0A699JBJ9_TANCI</name>
<comment type="caution">
    <text evidence="2">The sequence shown here is derived from an EMBL/GenBank/DDBJ whole genome shotgun (WGS) entry which is preliminary data.</text>
</comment>
<feature type="non-terminal residue" evidence="2">
    <location>
        <position position="1"/>
    </location>
</feature>
<reference evidence="2" key="1">
    <citation type="journal article" date="2019" name="Sci. Rep.">
        <title>Draft genome of Tanacetum cinerariifolium, the natural source of mosquito coil.</title>
        <authorList>
            <person name="Yamashiro T."/>
            <person name="Shiraishi A."/>
            <person name="Satake H."/>
            <person name="Nakayama K."/>
        </authorList>
    </citation>
    <scope>NUCLEOTIDE SEQUENCE</scope>
</reference>
<proteinExistence type="predicted"/>
<feature type="non-terminal residue" evidence="2">
    <location>
        <position position="155"/>
    </location>
</feature>
<dbReference type="EMBL" id="BKCJ010389618">
    <property type="protein sequence ID" value="GFA23217.1"/>
    <property type="molecule type" value="Genomic_DNA"/>
</dbReference>
<feature type="compositionally biased region" description="Acidic residues" evidence="1">
    <location>
        <begin position="97"/>
        <end position="142"/>
    </location>
</feature>
<dbReference type="AlphaFoldDB" id="A0A699JBJ9"/>
<evidence type="ECO:0000313" key="2">
    <source>
        <dbReference type="EMBL" id="GFA23217.1"/>
    </source>
</evidence>
<organism evidence="2">
    <name type="scientific">Tanacetum cinerariifolium</name>
    <name type="common">Dalmatian daisy</name>
    <name type="synonym">Chrysanthemum cinerariifolium</name>
    <dbReference type="NCBI Taxonomy" id="118510"/>
    <lineage>
        <taxon>Eukaryota</taxon>
        <taxon>Viridiplantae</taxon>
        <taxon>Streptophyta</taxon>
        <taxon>Embryophyta</taxon>
        <taxon>Tracheophyta</taxon>
        <taxon>Spermatophyta</taxon>
        <taxon>Magnoliopsida</taxon>
        <taxon>eudicotyledons</taxon>
        <taxon>Gunneridae</taxon>
        <taxon>Pentapetalae</taxon>
        <taxon>asterids</taxon>
        <taxon>campanulids</taxon>
        <taxon>Asterales</taxon>
        <taxon>Asteraceae</taxon>
        <taxon>Asteroideae</taxon>
        <taxon>Anthemideae</taxon>
        <taxon>Anthemidinae</taxon>
        <taxon>Tanacetum</taxon>
    </lineage>
</organism>
<feature type="region of interest" description="Disordered" evidence="1">
    <location>
        <begin position="74"/>
        <end position="155"/>
    </location>
</feature>
<feature type="compositionally biased region" description="Basic and acidic residues" evidence="1">
    <location>
        <begin position="143"/>
        <end position="155"/>
    </location>
</feature>
<evidence type="ECO:0000256" key="1">
    <source>
        <dbReference type="SAM" id="MobiDB-lite"/>
    </source>
</evidence>